<comment type="similarity">
    <text evidence="6">Belongs to the lyase 1 family. Argininosuccinate lyase subfamily.</text>
</comment>
<dbReference type="Pfam" id="PF00206">
    <property type="entry name" value="Lyase_1"/>
    <property type="match status" value="1"/>
</dbReference>
<name>A0A1F4U4S4_UNCSA</name>
<dbReference type="Gene3D" id="1.10.40.30">
    <property type="entry name" value="Fumarase/aspartase (C-terminal domain)"/>
    <property type="match status" value="1"/>
</dbReference>
<dbReference type="Gene3D" id="1.20.200.10">
    <property type="entry name" value="Fumarase/aspartase (Central domain)"/>
    <property type="match status" value="1"/>
</dbReference>
<dbReference type="UniPathway" id="UPA00068">
    <property type="reaction ID" value="UER00114"/>
</dbReference>
<evidence type="ECO:0000313" key="10">
    <source>
        <dbReference type="Proteomes" id="UP000179242"/>
    </source>
</evidence>
<dbReference type="CDD" id="cd01359">
    <property type="entry name" value="Argininosuccinate_lyase"/>
    <property type="match status" value="1"/>
</dbReference>
<dbReference type="FunFam" id="1.10.275.10:FF:000002">
    <property type="entry name" value="Argininosuccinate lyase"/>
    <property type="match status" value="1"/>
</dbReference>
<dbReference type="PANTHER" id="PTHR43814:SF1">
    <property type="entry name" value="ARGININOSUCCINATE LYASE"/>
    <property type="match status" value="1"/>
</dbReference>
<evidence type="ECO:0000256" key="6">
    <source>
        <dbReference type="HAMAP-Rule" id="MF_00006"/>
    </source>
</evidence>
<evidence type="ECO:0000256" key="3">
    <source>
        <dbReference type="ARBA" id="ARBA00022571"/>
    </source>
</evidence>
<keyword evidence="5 6" id="KW-0456">Lyase</keyword>
<dbReference type="EMBL" id="MEUJ01000005">
    <property type="protein sequence ID" value="OGC39968.1"/>
    <property type="molecule type" value="Genomic_DNA"/>
</dbReference>
<evidence type="ECO:0000313" key="9">
    <source>
        <dbReference type="EMBL" id="OGC39968.1"/>
    </source>
</evidence>
<organism evidence="9 10">
    <name type="scientific">candidate division WOR-1 bacterium RIFOXYC2_FULL_46_14</name>
    <dbReference type="NCBI Taxonomy" id="1802587"/>
    <lineage>
        <taxon>Bacteria</taxon>
        <taxon>Bacillati</taxon>
        <taxon>Saganbacteria</taxon>
    </lineage>
</organism>
<comment type="caution">
    <text evidence="9">The sequence shown here is derived from an EMBL/GenBank/DDBJ whole genome shotgun (WGS) entry which is preliminary data.</text>
</comment>
<feature type="domain" description="Argininosuccinate lyase C-terminal" evidence="8">
    <location>
        <begin position="365"/>
        <end position="433"/>
    </location>
</feature>
<dbReference type="Gene3D" id="1.10.275.10">
    <property type="entry name" value="Fumarase/aspartase (N-terminal domain)"/>
    <property type="match status" value="1"/>
</dbReference>
<dbReference type="FunFam" id="1.20.200.10:FF:000015">
    <property type="entry name" value="argininosuccinate lyase isoform X2"/>
    <property type="match status" value="1"/>
</dbReference>
<evidence type="ECO:0000259" key="8">
    <source>
        <dbReference type="Pfam" id="PF14698"/>
    </source>
</evidence>
<proteinExistence type="inferred from homology"/>
<dbReference type="PANTHER" id="PTHR43814">
    <property type="entry name" value="ARGININOSUCCINATE LYASE"/>
    <property type="match status" value="1"/>
</dbReference>
<dbReference type="HAMAP" id="MF_00006">
    <property type="entry name" value="Arg_succ_lyase"/>
    <property type="match status" value="1"/>
</dbReference>
<dbReference type="InterPro" id="IPR020557">
    <property type="entry name" value="Fumarate_lyase_CS"/>
</dbReference>
<evidence type="ECO:0000256" key="1">
    <source>
        <dbReference type="ARBA" id="ARBA00004941"/>
    </source>
</evidence>
<dbReference type="InterPro" id="IPR008948">
    <property type="entry name" value="L-Aspartase-like"/>
</dbReference>
<sequence>MAAKPWSGRFAKATAKSVEEFTASIDVDKRLYKEDIVQSMAYARALLKAKILSPAECKKTIKGLEEILKGIDSKKITFKKEYEDVHMNIETILISKIGDTGKKLHTGRSRNDQVATDLRMYLKWRAIEIISLITNLQSVIIDLAEANINQIMPGYTHLQRAQPVSFAHYLMAYYEMLERDKGRFTRAHQNADSLPLGSGALAGTFFPIDRKFLAKELGFSKICQNSIDAVSDRDFVLDSAYAASVLMMHLSRLSEELVIFSSFEFDFIEISDDFCTGSSLMPQKKNPDVAELTRGKTGRVYGELMSLLTLLKAQPLAYNRDMQEDKEAIFDALDTVSACLSVYIEMMREIKVNKAVMEKAIKKGFLTATDLVYYLVNKGIPFRDAHHIIGKIVAYCEDSNMELEYISLTELKKFSDKFGYDVQRILSCEASVNAKTVIGGTSPERIKEAVKHARANLLHAQA</sequence>
<evidence type="ECO:0000256" key="5">
    <source>
        <dbReference type="ARBA" id="ARBA00023239"/>
    </source>
</evidence>
<dbReference type="AlphaFoldDB" id="A0A1F4U4S4"/>
<dbReference type="PRINTS" id="PR00149">
    <property type="entry name" value="FUMRATELYASE"/>
</dbReference>
<dbReference type="PROSITE" id="PS00163">
    <property type="entry name" value="FUMARATE_LYASES"/>
    <property type="match status" value="1"/>
</dbReference>
<keyword evidence="3 6" id="KW-0055">Arginine biosynthesis</keyword>
<dbReference type="InterPro" id="IPR029419">
    <property type="entry name" value="Arg_succ_lyase_C"/>
</dbReference>
<dbReference type="InterPro" id="IPR000362">
    <property type="entry name" value="Fumarate_lyase_fam"/>
</dbReference>
<comment type="pathway">
    <text evidence="1 6">Amino-acid biosynthesis; L-arginine biosynthesis; L-arginine from L-ornithine and carbamoyl phosphate: step 3/3.</text>
</comment>
<dbReference type="InterPro" id="IPR009049">
    <property type="entry name" value="Argininosuccinate_lyase"/>
</dbReference>
<dbReference type="InterPro" id="IPR024083">
    <property type="entry name" value="Fumarase/histidase_N"/>
</dbReference>
<feature type="domain" description="Fumarate lyase N-terminal" evidence="7">
    <location>
        <begin position="8"/>
        <end position="302"/>
    </location>
</feature>
<keyword evidence="4 6" id="KW-0028">Amino-acid biosynthesis</keyword>
<keyword evidence="6" id="KW-0963">Cytoplasm</keyword>
<reference evidence="9 10" key="1">
    <citation type="journal article" date="2016" name="Nat. Commun.">
        <title>Thousands of microbial genomes shed light on interconnected biogeochemical processes in an aquifer system.</title>
        <authorList>
            <person name="Anantharaman K."/>
            <person name="Brown C.T."/>
            <person name="Hug L.A."/>
            <person name="Sharon I."/>
            <person name="Castelle C.J."/>
            <person name="Probst A.J."/>
            <person name="Thomas B.C."/>
            <person name="Singh A."/>
            <person name="Wilkins M.J."/>
            <person name="Karaoz U."/>
            <person name="Brodie E.L."/>
            <person name="Williams K.H."/>
            <person name="Hubbard S.S."/>
            <person name="Banfield J.F."/>
        </authorList>
    </citation>
    <scope>NUCLEOTIDE SEQUENCE [LARGE SCALE GENOMIC DNA]</scope>
</reference>
<dbReference type="Proteomes" id="UP000179242">
    <property type="component" value="Unassembled WGS sequence"/>
</dbReference>
<dbReference type="InterPro" id="IPR022761">
    <property type="entry name" value="Fumarate_lyase_N"/>
</dbReference>
<comment type="subcellular location">
    <subcellularLocation>
        <location evidence="6">Cytoplasm</location>
    </subcellularLocation>
</comment>
<dbReference type="GO" id="GO:0004056">
    <property type="term" value="F:argininosuccinate lyase activity"/>
    <property type="evidence" value="ECO:0007669"/>
    <property type="project" value="UniProtKB-UniRule"/>
</dbReference>
<gene>
    <name evidence="6" type="primary">argH</name>
    <name evidence="9" type="ORF">A2438_05590</name>
</gene>
<dbReference type="EC" id="4.3.2.1" evidence="2 6"/>
<protein>
    <recommendedName>
        <fullName evidence="2 6">Argininosuccinate lyase</fullName>
        <shortName evidence="6">ASAL</shortName>
        <ecNumber evidence="2 6">4.3.2.1</ecNumber>
    </recommendedName>
    <alternativeName>
        <fullName evidence="6">Arginosuccinase</fullName>
    </alternativeName>
</protein>
<evidence type="ECO:0000259" key="7">
    <source>
        <dbReference type="Pfam" id="PF00206"/>
    </source>
</evidence>
<comment type="catalytic activity">
    <reaction evidence="6">
        <text>2-(N(omega)-L-arginino)succinate = fumarate + L-arginine</text>
        <dbReference type="Rhea" id="RHEA:24020"/>
        <dbReference type="ChEBI" id="CHEBI:29806"/>
        <dbReference type="ChEBI" id="CHEBI:32682"/>
        <dbReference type="ChEBI" id="CHEBI:57472"/>
        <dbReference type="EC" id="4.3.2.1"/>
    </reaction>
</comment>
<evidence type="ECO:0000256" key="2">
    <source>
        <dbReference type="ARBA" id="ARBA00012338"/>
    </source>
</evidence>
<dbReference type="PRINTS" id="PR00145">
    <property type="entry name" value="ARGSUCLYASE"/>
</dbReference>
<dbReference type="NCBIfam" id="TIGR00838">
    <property type="entry name" value="argH"/>
    <property type="match status" value="1"/>
</dbReference>
<accession>A0A1F4U4S4</accession>
<dbReference type="Pfam" id="PF14698">
    <property type="entry name" value="ASL_C2"/>
    <property type="match status" value="1"/>
</dbReference>
<dbReference type="GO" id="GO:0042450">
    <property type="term" value="P:L-arginine biosynthetic process via ornithine"/>
    <property type="evidence" value="ECO:0007669"/>
    <property type="project" value="UniProtKB-UniRule"/>
</dbReference>
<dbReference type="GO" id="GO:0005829">
    <property type="term" value="C:cytosol"/>
    <property type="evidence" value="ECO:0007669"/>
    <property type="project" value="TreeGrafter"/>
</dbReference>
<dbReference type="SUPFAM" id="SSF48557">
    <property type="entry name" value="L-aspartase-like"/>
    <property type="match status" value="1"/>
</dbReference>
<evidence type="ECO:0000256" key="4">
    <source>
        <dbReference type="ARBA" id="ARBA00022605"/>
    </source>
</evidence>
<dbReference type="FunFam" id="1.10.40.30:FF:000001">
    <property type="entry name" value="Argininosuccinate lyase"/>
    <property type="match status" value="1"/>
</dbReference>